<dbReference type="PROSITE" id="PS52016">
    <property type="entry name" value="TONB_DEPENDENT_REC_3"/>
    <property type="match status" value="1"/>
</dbReference>
<name>I1XKX3_METNJ</name>
<comment type="subcellular location">
    <subcellularLocation>
        <location evidence="1 10">Cell outer membrane</location>
        <topology evidence="1 10">Multi-pass membrane protein</topology>
    </subcellularLocation>
</comment>
<proteinExistence type="inferred from homology"/>
<feature type="domain" description="TonB-dependent receptor plug" evidence="14">
    <location>
        <begin position="51"/>
        <end position="155"/>
    </location>
</feature>
<evidence type="ECO:0000256" key="1">
    <source>
        <dbReference type="ARBA" id="ARBA00004571"/>
    </source>
</evidence>
<dbReference type="GO" id="GO:0006811">
    <property type="term" value="P:monoatomic ion transport"/>
    <property type="evidence" value="ECO:0007669"/>
    <property type="project" value="UniProtKB-KW"/>
</dbReference>
<reference evidence="15 16" key="2">
    <citation type="journal article" date="2013" name="Int. J. Syst. Evol. Microbiol.">
        <title>Methylophaga nitratireducenticrescens sp. nov. and Methylophaga frappieri sp. nov., isolated from the biofilm of the methanol-fed denitrification system treating the seawater at the Montreal Biodome.</title>
        <authorList>
            <person name="Villeneuve C."/>
            <person name="Martineau C."/>
            <person name="Mauffrey F."/>
            <person name="Villemur R."/>
        </authorList>
    </citation>
    <scope>NUCLEOTIDE SEQUENCE [LARGE SCALE GENOMIC DNA]</scope>
    <source>
        <strain evidence="15 16">JAM1</strain>
    </source>
</reference>
<keyword evidence="15" id="KW-0675">Receptor</keyword>
<dbReference type="CDD" id="cd01347">
    <property type="entry name" value="ligand_gated_channel"/>
    <property type="match status" value="1"/>
</dbReference>
<dbReference type="InterPro" id="IPR012910">
    <property type="entry name" value="Plug_dom"/>
</dbReference>
<evidence type="ECO:0000256" key="8">
    <source>
        <dbReference type="ARBA" id="ARBA00023136"/>
    </source>
</evidence>
<dbReference type="InterPro" id="IPR036942">
    <property type="entry name" value="Beta-barrel_TonB_sf"/>
</dbReference>
<keyword evidence="3 10" id="KW-1134">Transmembrane beta strand</keyword>
<protein>
    <submittedName>
        <fullName evidence="15">Outer membrane vitamin B12 receptor BtuB</fullName>
    </submittedName>
</protein>
<dbReference type="eggNOG" id="COG4206">
    <property type="taxonomic scope" value="Bacteria"/>
</dbReference>
<evidence type="ECO:0000256" key="4">
    <source>
        <dbReference type="ARBA" id="ARBA00022692"/>
    </source>
</evidence>
<evidence type="ECO:0000313" key="15">
    <source>
        <dbReference type="EMBL" id="AFI85042.1"/>
    </source>
</evidence>
<keyword evidence="4 10" id="KW-0812">Transmembrane</keyword>
<dbReference type="Pfam" id="PF00593">
    <property type="entry name" value="TonB_dep_Rec_b-barrel"/>
    <property type="match status" value="1"/>
</dbReference>
<evidence type="ECO:0000256" key="10">
    <source>
        <dbReference type="PROSITE-ProRule" id="PRU01360"/>
    </source>
</evidence>
<dbReference type="RefSeq" id="WP_014707410.1">
    <property type="nucleotide sequence ID" value="NC_017857.3"/>
</dbReference>
<evidence type="ECO:0000256" key="6">
    <source>
        <dbReference type="ARBA" id="ARBA00023065"/>
    </source>
</evidence>
<evidence type="ECO:0000313" key="16">
    <source>
        <dbReference type="Proteomes" id="UP000009144"/>
    </source>
</evidence>
<dbReference type="GO" id="GO:0015889">
    <property type="term" value="P:cobalamin transport"/>
    <property type="evidence" value="ECO:0007669"/>
    <property type="project" value="TreeGrafter"/>
</dbReference>
<gene>
    <name evidence="15" type="ordered locus">Q7A_2232</name>
</gene>
<dbReference type="InterPro" id="IPR039426">
    <property type="entry name" value="TonB-dep_rcpt-like"/>
</dbReference>
<evidence type="ECO:0000259" key="13">
    <source>
        <dbReference type="Pfam" id="PF00593"/>
    </source>
</evidence>
<dbReference type="Gene3D" id="2.170.130.10">
    <property type="entry name" value="TonB-dependent receptor, plug domain"/>
    <property type="match status" value="1"/>
</dbReference>
<dbReference type="Proteomes" id="UP000009144">
    <property type="component" value="Chromosome"/>
</dbReference>
<dbReference type="EMBL" id="CP003390">
    <property type="protein sequence ID" value="AFI85042.1"/>
    <property type="molecule type" value="Genomic_DNA"/>
</dbReference>
<keyword evidence="9 10" id="KW-0998">Cell outer membrane</keyword>
<comment type="similarity">
    <text evidence="10 11">Belongs to the TonB-dependent receptor family.</text>
</comment>
<dbReference type="AlphaFoldDB" id="I1XKX3"/>
<feature type="chain" id="PRO_5003653844" evidence="12">
    <location>
        <begin position="30"/>
        <end position="628"/>
    </location>
</feature>
<dbReference type="SUPFAM" id="SSF56935">
    <property type="entry name" value="Porins"/>
    <property type="match status" value="1"/>
</dbReference>
<keyword evidence="5 12" id="KW-0732">Signal</keyword>
<dbReference type="HOGENOM" id="CLU_008287_18_5_6"/>
<dbReference type="PANTHER" id="PTHR30069">
    <property type="entry name" value="TONB-DEPENDENT OUTER MEMBRANE RECEPTOR"/>
    <property type="match status" value="1"/>
</dbReference>
<dbReference type="GO" id="GO:0009279">
    <property type="term" value="C:cell outer membrane"/>
    <property type="evidence" value="ECO:0007669"/>
    <property type="project" value="UniProtKB-SubCell"/>
</dbReference>
<organism evidence="15 16">
    <name type="scientific">Methylophaga nitratireducenticrescens</name>
    <dbReference type="NCBI Taxonomy" id="754476"/>
    <lineage>
        <taxon>Bacteria</taxon>
        <taxon>Pseudomonadati</taxon>
        <taxon>Pseudomonadota</taxon>
        <taxon>Gammaproteobacteria</taxon>
        <taxon>Thiotrichales</taxon>
        <taxon>Piscirickettsiaceae</taxon>
        <taxon>Methylophaga</taxon>
    </lineage>
</organism>
<feature type="signal peptide" evidence="12">
    <location>
        <begin position="1"/>
        <end position="29"/>
    </location>
</feature>
<evidence type="ECO:0000256" key="7">
    <source>
        <dbReference type="ARBA" id="ARBA00023077"/>
    </source>
</evidence>
<dbReference type="Gene3D" id="2.40.170.20">
    <property type="entry name" value="TonB-dependent receptor, beta-barrel domain"/>
    <property type="match status" value="1"/>
</dbReference>
<feature type="domain" description="TonB-dependent receptor-like beta-barrel" evidence="13">
    <location>
        <begin position="178"/>
        <end position="594"/>
    </location>
</feature>
<evidence type="ECO:0000259" key="14">
    <source>
        <dbReference type="Pfam" id="PF07715"/>
    </source>
</evidence>
<dbReference type="InterPro" id="IPR037066">
    <property type="entry name" value="Plug_dom_sf"/>
</dbReference>
<dbReference type="InterPro" id="IPR000531">
    <property type="entry name" value="Beta-barrel_TonB"/>
</dbReference>
<evidence type="ECO:0000256" key="5">
    <source>
        <dbReference type="ARBA" id="ARBA00022729"/>
    </source>
</evidence>
<evidence type="ECO:0000256" key="12">
    <source>
        <dbReference type="SAM" id="SignalP"/>
    </source>
</evidence>
<keyword evidence="6" id="KW-0406">Ion transport</keyword>
<dbReference type="STRING" id="754476.Q7A_2232"/>
<keyword evidence="8 10" id="KW-0472">Membrane</keyword>
<keyword evidence="16" id="KW-1185">Reference proteome</keyword>
<evidence type="ECO:0000256" key="2">
    <source>
        <dbReference type="ARBA" id="ARBA00022448"/>
    </source>
</evidence>
<sequence>MKPSTKATPLRVCARLTLAALATSTFSVAALAEQESLDAMTITANRMPTENALAPNTVITRADIDRLQINDLPTLLSRYPGIDMVKNGGLGKASSLFIRGTSNRHVLVLVDGVKWQSATTGSTALQDFPVEQIERIEIVRGPRSGIYGSEAIGGVIQIFTRKGKPGETKPYFSAGLGSKNTQKATAGVRGGNDDTQYNFSYSYLTSNGIDALDGDESTSDHDGYQNKNLALNVSHKLSEKWLVGANLIHASTYNEYDGMEPIYSDNIQQVMGINSQLKVNDVWLMSFVLGESRDRSLIVEQGINGSRYDTKHRFASWTNTLTLSNSHKLNLGVDYDHDKIESARVFGGDYGETSRDNKAAFVSWQAKANRHEWLLSARYDDNEAFGSENTGTADYGYWLSEEIQFIANAGTGFKVPTFNDLYYPVSAFSFGNPNVKSERSTSYGLGVKGEHVWGSWALNTYKTKIKDLINWAAVDPTNPFSAITPSNIDEAKIKGIEFEFNTSIADWLITFDASVLQPDDANTDNVLPRRSKRLANLHIDKQWNKWGTGASWKLRDHSYNDVDNTQRLSGYGLLDLRVSYNISNEWLVRLTGQNMLNKDYITTAQTFGDFYNYNNEGRAVMLSVHYQP</sequence>
<dbReference type="OrthoDB" id="9764669at2"/>
<dbReference type="PATRIC" id="fig|754476.3.peg.2205"/>
<accession>I1XKX3</accession>
<evidence type="ECO:0000256" key="3">
    <source>
        <dbReference type="ARBA" id="ARBA00022452"/>
    </source>
</evidence>
<dbReference type="KEGG" id="mej:Q7A_2232"/>
<keyword evidence="2 10" id="KW-0813">Transport</keyword>
<evidence type="ECO:0000256" key="11">
    <source>
        <dbReference type="RuleBase" id="RU003357"/>
    </source>
</evidence>
<dbReference type="Pfam" id="PF07715">
    <property type="entry name" value="Plug"/>
    <property type="match status" value="1"/>
</dbReference>
<dbReference type="PANTHER" id="PTHR30069:SF53">
    <property type="entry name" value="COLICIN I RECEPTOR-RELATED"/>
    <property type="match status" value="1"/>
</dbReference>
<reference evidence="15 16" key="1">
    <citation type="journal article" date="2012" name="J. Bacteriol.">
        <title>Complete genome sequences of Methylophaga sp. strain JAM1 and Methylophaga sp. strain JAM7.</title>
        <authorList>
            <person name="Villeneuve C."/>
            <person name="Martineau C."/>
            <person name="Mauffrey F."/>
            <person name="Villemur R."/>
        </authorList>
    </citation>
    <scope>NUCLEOTIDE SEQUENCE [LARGE SCALE GENOMIC DNA]</scope>
    <source>
        <strain evidence="15 16">JAM1</strain>
    </source>
</reference>
<evidence type="ECO:0000256" key="9">
    <source>
        <dbReference type="ARBA" id="ARBA00023237"/>
    </source>
</evidence>
<keyword evidence="7 11" id="KW-0798">TonB box</keyword>